<dbReference type="PANTHER" id="PTHR48465">
    <property type="entry name" value="PROTEIN SSUH2 HOMOLOG"/>
    <property type="match status" value="1"/>
</dbReference>
<keyword evidence="2" id="KW-0812">Transmembrane</keyword>
<dbReference type="CDD" id="cd10719">
    <property type="entry name" value="DnaJ_zf"/>
    <property type="match status" value="1"/>
</dbReference>
<evidence type="ECO:0000256" key="1">
    <source>
        <dbReference type="SAM" id="MobiDB-lite"/>
    </source>
</evidence>
<protein>
    <recommendedName>
        <fullName evidence="5">CR-type domain-containing protein</fullName>
    </recommendedName>
</protein>
<gene>
    <name evidence="3" type="ORF">POL72_48900</name>
</gene>
<proteinExistence type="predicted"/>
<evidence type="ECO:0008006" key="5">
    <source>
        <dbReference type="Google" id="ProtNLM"/>
    </source>
</evidence>
<dbReference type="Proteomes" id="UP001217485">
    <property type="component" value="Unassembled WGS sequence"/>
</dbReference>
<organism evidence="3 4">
    <name type="scientific">Sorangium atrum</name>
    <dbReference type="NCBI Taxonomy" id="2995308"/>
    <lineage>
        <taxon>Bacteria</taxon>
        <taxon>Pseudomonadati</taxon>
        <taxon>Myxococcota</taxon>
        <taxon>Polyangia</taxon>
        <taxon>Polyangiales</taxon>
        <taxon>Polyangiaceae</taxon>
        <taxon>Sorangium</taxon>
    </lineage>
</organism>
<feature type="transmembrane region" description="Helical" evidence="2">
    <location>
        <begin position="269"/>
        <end position="291"/>
    </location>
</feature>
<accession>A0ABT5CH08</accession>
<keyword evidence="4" id="KW-1185">Reference proteome</keyword>
<dbReference type="InterPro" id="IPR001305">
    <property type="entry name" value="HSP_DnaJ_Cys-rich_dom"/>
</dbReference>
<dbReference type="PANTHER" id="PTHR48465:SF1">
    <property type="entry name" value="PROTEIN SSUH2 HOMOLOG"/>
    <property type="match status" value="1"/>
</dbReference>
<evidence type="ECO:0000313" key="3">
    <source>
        <dbReference type="EMBL" id="MDC0685719.1"/>
    </source>
</evidence>
<dbReference type="InterPro" id="IPR052789">
    <property type="entry name" value="SSUH2_homolog"/>
</dbReference>
<feature type="transmembrane region" description="Helical" evidence="2">
    <location>
        <begin position="335"/>
        <end position="359"/>
    </location>
</feature>
<keyword evidence="2" id="KW-0472">Membrane</keyword>
<evidence type="ECO:0000313" key="4">
    <source>
        <dbReference type="Proteomes" id="UP001217485"/>
    </source>
</evidence>
<dbReference type="RefSeq" id="WP_272104172.1">
    <property type="nucleotide sequence ID" value="NZ_JAQNDK010000007.1"/>
</dbReference>
<sequence length="701" mass="74567">MSERDEVITRVATTVIRRDLVPQRIPTHDRRSRSASPEDPASLDPFSGTMEELRTRTEHVDRCASCSGSGIGPCPACRGSGRQPCGNCSGSGKVLKHYKKSSKYINCSVCRGGGAVGCGECLSKGTITCVGCSGSGRQLVWWTYRESARVVVQLSTDSPIVHAHPQLLEDRFLGPSDLEAFVRLASVEAEGSIARGTLSPEDDIAARRQTPALDRRIERIRAQQLLRLGVLRRDVHYEMCGAEGTVVLSGASLAGASTPAAVGPIRRRLVLWGLASLVLLIGGACYMSALLGPTSYFRSVNRAIAFSSLTGMATAIVGVGGLLRALRPGVRFWPLGIIAQVTTVISAAAFLLCPVVAYFGRPSTEELQHAVTAGDLDRARVVAEALEATAPSEKLADAIDELRLAEAERLSGDARLDQLDAVASRDGSHAGRAKTNAQHARIEAIEAALAANRVADAVDLLKRWSLQLSDAPERGELEARAFEAQGVACSDDICRFAAARGAKAARSSPEREAMLDSARRKVTEELDTRTVPASDLLARVRWLRSLSKLAVTAQKAARGDSEVQEKANAASAWARAELGKVVLIGAPVPVVDELLERDAGSASSGWPELKGVSVYAAKVGSVCSGLFVVGATPGVRSLYGNEEGLRRLLAQATGRPEATLRARAASSKTHSVSTWVEGSTPVMARWNDTTLMELRIGRASP</sequence>
<feature type="compositionally biased region" description="Basic and acidic residues" evidence="1">
    <location>
        <begin position="19"/>
        <end position="29"/>
    </location>
</feature>
<evidence type="ECO:0000256" key="2">
    <source>
        <dbReference type="SAM" id="Phobius"/>
    </source>
</evidence>
<reference evidence="3 4" key="1">
    <citation type="submission" date="2023-01" db="EMBL/GenBank/DDBJ databases">
        <title>Minimal conservation of predation-associated metabolite biosynthetic gene clusters underscores biosynthetic potential of Myxococcota including descriptions for ten novel species: Archangium lansinium sp. nov., Myxococcus landrumus sp. nov., Nannocystis bai.</title>
        <authorList>
            <person name="Ahearne A."/>
            <person name="Stevens C."/>
            <person name="Dowd S."/>
        </authorList>
    </citation>
    <scope>NUCLEOTIDE SEQUENCE [LARGE SCALE GENOMIC DNA]</scope>
    <source>
        <strain evidence="3 4">WIWO2</strain>
    </source>
</reference>
<dbReference type="EMBL" id="JAQNDK010000007">
    <property type="protein sequence ID" value="MDC0685719.1"/>
    <property type="molecule type" value="Genomic_DNA"/>
</dbReference>
<feature type="region of interest" description="Disordered" evidence="1">
    <location>
        <begin position="19"/>
        <end position="48"/>
    </location>
</feature>
<comment type="caution">
    <text evidence="3">The sequence shown here is derived from an EMBL/GenBank/DDBJ whole genome shotgun (WGS) entry which is preliminary data.</text>
</comment>
<keyword evidence="2" id="KW-1133">Transmembrane helix</keyword>
<feature type="transmembrane region" description="Helical" evidence="2">
    <location>
        <begin position="303"/>
        <end position="323"/>
    </location>
</feature>
<name>A0ABT5CH08_9BACT</name>